<dbReference type="Proteomes" id="UP000589626">
    <property type="component" value="Unassembled WGS sequence"/>
</dbReference>
<gene>
    <name evidence="1" type="ORF">FHU40_002884</name>
</gene>
<sequence>MTGLVELIELAATWGELEYGEGEPVIPPGDWIEFAQGHPWVDPERVFDALVALASLVPPTPMATVTELRPERDPRVAVNS</sequence>
<dbReference type="RefSeq" id="WP_183592958.1">
    <property type="nucleotide sequence ID" value="NZ_JACHWR010000002.1"/>
</dbReference>
<comment type="caution">
    <text evidence="1">The sequence shown here is derived from an EMBL/GenBank/DDBJ whole genome shotgun (WGS) entry which is preliminary data.</text>
</comment>
<organism evidence="1 2">
    <name type="scientific">Nocardioides soli</name>
    <dbReference type="NCBI Taxonomy" id="1036020"/>
    <lineage>
        <taxon>Bacteria</taxon>
        <taxon>Bacillati</taxon>
        <taxon>Actinomycetota</taxon>
        <taxon>Actinomycetes</taxon>
        <taxon>Propionibacteriales</taxon>
        <taxon>Nocardioidaceae</taxon>
        <taxon>Nocardioides</taxon>
    </lineage>
</organism>
<keyword evidence="2" id="KW-1185">Reference proteome</keyword>
<dbReference type="AlphaFoldDB" id="A0A7W4Z2N9"/>
<evidence type="ECO:0000313" key="1">
    <source>
        <dbReference type="EMBL" id="MBB3043066.1"/>
    </source>
</evidence>
<accession>A0A7W4Z2N9</accession>
<protein>
    <submittedName>
        <fullName evidence="1">Uncharacterized protein</fullName>
    </submittedName>
</protein>
<reference evidence="1 2" key="1">
    <citation type="submission" date="2020-08" db="EMBL/GenBank/DDBJ databases">
        <title>Sequencing the genomes of 1000 actinobacteria strains.</title>
        <authorList>
            <person name="Klenk H.-P."/>
        </authorList>
    </citation>
    <scope>NUCLEOTIDE SEQUENCE [LARGE SCALE GENOMIC DNA]</scope>
    <source>
        <strain evidence="1 2">DSM 105498</strain>
    </source>
</reference>
<name>A0A7W4Z2N9_9ACTN</name>
<proteinExistence type="predicted"/>
<dbReference type="EMBL" id="JACHWR010000002">
    <property type="protein sequence ID" value="MBB3043066.1"/>
    <property type="molecule type" value="Genomic_DNA"/>
</dbReference>
<evidence type="ECO:0000313" key="2">
    <source>
        <dbReference type="Proteomes" id="UP000589626"/>
    </source>
</evidence>